<dbReference type="OrthoDB" id="188042at2759"/>
<feature type="compositionally biased region" description="Basic and acidic residues" evidence="1">
    <location>
        <begin position="376"/>
        <end position="389"/>
    </location>
</feature>
<protein>
    <submittedName>
        <fullName evidence="2">Uncharacterized protein</fullName>
    </submittedName>
</protein>
<organism evidence="2 3">
    <name type="scientific">Giardia muris</name>
    <dbReference type="NCBI Taxonomy" id="5742"/>
    <lineage>
        <taxon>Eukaryota</taxon>
        <taxon>Metamonada</taxon>
        <taxon>Diplomonadida</taxon>
        <taxon>Hexamitidae</taxon>
        <taxon>Giardiinae</taxon>
        <taxon>Giardia</taxon>
    </lineage>
</organism>
<evidence type="ECO:0000256" key="1">
    <source>
        <dbReference type="SAM" id="MobiDB-lite"/>
    </source>
</evidence>
<dbReference type="AlphaFoldDB" id="A0A4Z1SKU2"/>
<reference evidence="2 3" key="1">
    <citation type="submission" date="2019-05" db="EMBL/GenBank/DDBJ databases">
        <title>The compact genome of Giardia muris reveals important steps in the evolution of intestinal protozoan parasites.</title>
        <authorList>
            <person name="Xu F."/>
            <person name="Jimenez-Gonzalez A."/>
            <person name="Einarsson E."/>
            <person name="Astvaldsson A."/>
            <person name="Peirasmaki D."/>
            <person name="Eckmann L."/>
            <person name="Andersson J.O."/>
            <person name="Svard S.G."/>
            <person name="Jerlstrom-Hultqvist J."/>
        </authorList>
    </citation>
    <scope>NUCLEOTIDE SEQUENCE [LARGE SCALE GENOMIC DNA]</scope>
    <source>
        <strain evidence="2 3">Roberts-Thomson</strain>
    </source>
</reference>
<gene>
    <name evidence="2" type="ORF">GMRT_13313</name>
</gene>
<dbReference type="EMBL" id="VDLU01000005">
    <property type="protein sequence ID" value="TNJ26276.1"/>
    <property type="molecule type" value="Genomic_DNA"/>
</dbReference>
<name>A0A4Z1SKU2_GIAMU</name>
<dbReference type="PANTHER" id="PTHR48219">
    <property type="entry name" value="VACUOLAR PROTEIN SORTING-ASSOCIATED PROTEIN 62-RELATED"/>
    <property type="match status" value="1"/>
</dbReference>
<keyword evidence="3" id="KW-1185">Reference proteome</keyword>
<feature type="region of interest" description="Disordered" evidence="1">
    <location>
        <begin position="375"/>
        <end position="395"/>
    </location>
</feature>
<proteinExistence type="predicted"/>
<sequence>MASPFLLTTKSYEVGRLDGTLADQLICFHRPLLPPGGGFFCDVLKADPLEALATPILITNPAYSRQEVLFAPPLRFELVFEADIFGGSSSLRIWFPIAPEGFVAMGFCVSMGPEPPEHFLCIRAEFTRRPTEEDVNQFAFLTVRCPGVPSLSLIRTGYMSFGLNGSIPLFTDDFLYMLQYSEIESRYSEVSAAFGLMIKPKSKRLDTEAGYALTRVPLFKNGDGAHGGRPSMSKSNMGFSFQVPGSMLMGSRLASTCASEPGGGLELDEDLMNAYFTHPNHEASFGECISSKHIVYPILPGDARLADLLSPRAADTETETRVTIAELEPDPKSKDLDQSSSTEATPDITTFSLADLFAPCVGFQLVAVMPTSFTEKSQHSEDNSTRDESSVTAPRPLRTDDVLYTYYYEPIPPEGYVALSLVLGDTETGDPPTSQIMTLNQKFATYTTAASVVGELYNRASAEYCYRYYQLRREMIEERRQLIEENPEGSSLQSSPKHLTVQELDKLVQPEIRPVQLVTPRGSPFIWIREVEDVLIDGVAITRPRKTHFPIILPGIMTHIITPPTPKEFLAMMSAERSVQTIVEYGGRAIVEPRLRKPIYATFGSCMHVIAEPAAESAGEGEGEGENEGKKTETIPRSHMVAKNAGFDCCAFAEPEDLLLVWRDGDLSLYEMIPPAGYVALGCVFSNGPVDKSRYCCVLERFAMLCEAEHLYDLPQTLETDACSLTHSLQSLECHINISPKAVWLLRGKGLQAYAPNPEPEISAAQLVTLNKEEVKHCSIGGYVTVLDPLYQVFSTEKRDDLISLTSGPLSEEYALAQTVERVGISTIEGEKYDFWRVVPPLGFTSGDLVVPEGTTVGKIVCTREVKKEEPPEEMVRGNDLLLAKADRLRRQFDFPEVFHEDGELLVVVDGSRLKIL</sequence>
<evidence type="ECO:0000313" key="3">
    <source>
        <dbReference type="Proteomes" id="UP000315496"/>
    </source>
</evidence>
<accession>A0A4Z1SKU2</accession>
<comment type="caution">
    <text evidence="2">The sequence shown here is derived from an EMBL/GenBank/DDBJ whole genome shotgun (WGS) entry which is preliminary data.</text>
</comment>
<dbReference type="PANTHER" id="PTHR48219:SF1">
    <property type="entry name" value="VACUOLAR PROTEIN SORTING-ASSOCIATED PROTEIN 62"/>
    <property type="match status" value="1"/>
</dbReference>
<evidence type="ECO:0000313" key="2">
    <source>
        <dbReference type="EMBL" id="TNJ26276.1"/>
    </source>
</evidence>
<dbReference type="Proteomes" id="UP000315496">
    <property type="component" value="Chromosome 5"/>
</dbReference>
<dbReference type="VEuPathDB" id="GiardiaDB:GMRT_13313"/>